<reference evidence="1" key="1">
    <citation type="submission" date="2021-03" db="EMBL/GenBank/DDBJ databases">
        <authorList>
            <consortium name="DOE Joint Genome Institute"/>
            <person name="Ahrendt S."/>
            <person name="Looney B.P."/>
            <person name="Miyauchi S."/>
            <person name="Morin E."/>
            <person name="Drula E."/>
            <person name="Courty P.E."/>
            <person name="Chicoki N."/>
            <person name="Fauchery L."/>
            <person name="Kohler A."/>
            <person name="Kuo A."/>
            <person name="Labutti K."/>
            <person name="Pangilinan J."/>
            <person name="Lipzen A."/>
            <person name="Riley R."/>
            <person name="Andreopoulos W."/>
            <person name="He G."/>
            <person name="Johnson J."/>
            <person name="Barry K.W."/>
            <person name="Grigoriev I.V."/>
            <person name="Nagy L."/>
            <person name="Hibbett D."/>
            <person name="Henrissat B."/>
            <person name="Matheny P.B."/>
            <person name="Labbe J."/>
            <person name="Martin F."/>
        </authorList>
    </citation>
    <scope>NUCLEOTIDE SEQUENCE</scope>
    <source>
        <strain evidence="1">HHB10654</strain>
    </source>
</reference>
<keyword evidence="2" id="KW-1185">Reference proteome</keyword>
<gene>
    <name evidence="1" type="ORF">BV25DRAFT_1903805</name>
</gene>
<protein>
    <submittedName>
        <fullName evidence="1">Uncharacterized protein</fullName>
    </submittedName>
</protein>
<name>A0ACB8SF48_9AGAM</name>
<accession>A0ACB8SF48</accession>
<proteinExistence type="predicted"/>
<dbReference type="Proteomes" id="UP000814140">
    <property type="component" value="Unassembled WGS sequence"/>
</dbReference>
<reference evidence="1" key="2">
    <citation type="journal article" date="2022" name="New Phytol.">
        <title>Evolutionary transition to the ectomycorrhizal habit in the genomes of a hyperdiverse lineage of mushroom-forming fungi.</title>
        <authorList>
            <person name="Looney B."/>
            <person name="Miyauchi S."/>
            <person name="Morin E."/>
            <person name="Drula E."/>
            <person name="Courty P.E."/>
            <person name="Kohler A."/>
            <person name="Kuo A."/>
            <person name="LaButti K."/>
            <person name="Pangilinan J."/>
            <person name="Lipzen A."/>
            <person name="Riley R."/>
            <person name="Andreopoulos W."/>
            <person name="He G."/>
            <person name="Johnson J."/>
            <person name="Nolan M."/>
            <person name="Tritt A."/>
            <person name="Barry K.W."/>
            <person name="Grigoriev I.V."/>
            <person name="Nagy L.G."/>
            <person name="Hibbett D."/>
            <person name="Henrissat B."/>
            <person name="Matheny P.B."/>
            <person name="Labbe J."/>
            <person name="Martin F.M."/>
        </authorList>
    </citation>
    <scope>NUCLEOTIDE SEQUENCE</scope>
    <source>
        <strain evidence="1">HHB10654</strain>
    </source>
</reference>
<evidence type="ECO:0000313" key="1">
    <source>
        <dbReference type="EMBL" id="KAI0054822.1"/>
    </source>
</evidence>
<sequence>MADNNTPIRHHSHLFSSHANATVEDVDKAVKIEMQNSAFVNTPHLIDTLFDIADDVMEAIHKRLVQQCSPDWEPPLTPSSSSDTSSDHDTESDDLDAPESATSDPIELVQDDTSSIGTSSTRRTFDQATDAGLVLPRPHIDMVWRDEHNKSPKSANPLISDMRPDIVATFKSAQVDSEVWWRTVHIPLEVKRPANVDAAATQLLRYVRQALRTQHDRRFMYGLVFAKRSIILWHVDRSGALASEAFDVHREPDKFIKIVAGLMYMNPERLGWDPTMKMYLKTPDGDLVEPPLPSYFIEPTRANSVDDYDTPWQVFVNKPGTEDEDDPEMEEFVLFHALSLARSEVIKGRATRVWCAWKKADMHLPRTNRHLADSPRSTHPLTDPAADD</sequence>
<organism evidence="1 2">
    <name type="scientific">Artomyces pyxidatus</name>
    <dbReference type="NCBI Taxonomy" id="48021"/>
    <lineage>
        <taxon>Eukaryota</taxon>
        <taxon>Fungi</taxon>
        <taxon>Dikarya</taxon>
        <taxon>Basidiomycota</taxon>
        <taxon>Agaricomycotina</taxon>
        <taxon>Agaricomycetes</taxon>
        <taxon>Russulales</taxon>
        <taxon>Auriscalpiaceae</taxon>
        <taxon>Artomyces</taxon>
    </lineage>
</organism>
<evidence type="ECO:0000313" key="2">
    <source>
        <dbReference type="Proteomes" id="UP000814140"/>
    </source>
</evidence>
<comment type="caution">
    <text evidence="1">The sequence shown here is derived from an EMBL/GenBank/DDBJ whole genome shotgun (WGS) entry which is preliminary data.</text>
</comment>
<dbReference type="EMBL" id="MU277341">
    <property type="protein sequence ID" value="KAI0054822.1"/>
    <property type="molecule type" value="Genomic_DNA"/>
</dbReference>